<gene>
    <name evidence="9" type="ORF">ABR63_05890</name>
</gene>
<feature type="transmembrane region" description="Helical" evidence="7">
    <location>
        <begin position="6"/>
        <end position="26"/>
    </location>
</feature>
<feature type="transmembrane region" description="Helical" evidence="7">
    <location>
        <begin position="79"/>
        <end position="97"/>
    </location>
</feature>
<proteinExistence type="predicted"/>
<evidence type="ECO:0000313" key="9">
    <source>
        <dbReference type="EMBL" id="KRO37499.1"/>
    </source>
</evidence>
<dbReference type="GO" id="GO:0006643">
    <property type="term" value="P:membrane lipid metabolic process"/>
    <property type="evidence" value="ECO:0007669"/>
    <property type="project" value="TreeGrafter"/>
</dbReference>
<comment type="caution">
    <text evidence="9">The sequence shown here is derived from an EMBL/GenBank/DDBJ whole genome shotgun (WGS) entry which is preliminary data.</text>
</comment>
<dbReference type="GO" id="GO:0050479">
    <property type="term" value="F:glyceryl-ether monooxygenase activity"/>
    <property type="evidence" value="ECO:0007669"/>
    <property type="project" value="TreeGrafter"/>
</dbReference>
<evidence type="ECO:0000313" key="10">
    <source>
        <dbReference type="Proteomes" id="UP000050874"/>
    </source>
</evidence>
<dbReference type="PANTHER" id="PTHR21624">
    <property type="entry name" value="STEROL DESATURASE-RELATED PROTEIN"/>
    <property type="match status" value="1"/>
</dbReference>
<evidence type="ECO:0000256" key="6">
    <source>
        <dbReference type="ARBA" id="ARBA00023136"/>
    </source>
</evidence>
<keyword evidence="6 7" id="KW-0472">Membrane</keyword>
<protein>
    <recommendedName>
        <fullName evidence="8">Fatty acid hydroxylase domain-containing protein</fullName>
    </recommendedName>
</protein>
<sequence>MDKSFLIFLAVPLFFLMAFIEFLWGLKIGKNNYRINDAFTGVALGLISRFPTILNIGFQGAVFAFAATSLNLKLLPADSIFTVIFAIIMYDFCYYWMHRMSHERKFLWATHVVHHHGEEFNLITAMRQTSSGFLIKWIFFTPILIVGIPPQVFVLAGGINLIYQFWVHTEHIGKLGWMEKVFITPSNHRIHHAKNPEYIDANYGGIFILWDRLFGTYIEEKDNLKPLYGTVTPLRSFNPVWANIEIFWQMLRDSFYTKNWGDKIKVWFGRTGWRPADVALRFPGNSNKTPLEEKFNPPLPLAGLWYGRIQIVIMPLIAMSIFFTLGDQVQIETITFGLFIFTSAFTTSMVLLSSKFALWIELLRAPAVLFLIFQTSLIDSALLASNLFAVQAIINILFIVGTKIALTPFKPLNT</sequence>
<dbReference type="InterPro" id="IPR051689">
    <property type="entry name" value="Sterol_desaturase/TMEM195"/>
</dbReference>
<feature type="transmembrane region" description="Helical" evidence="7">
    <location>
        <begin position="137"/>
        <end position="163"/>
    </location>
</feature>
<evidence type="ECO:0000256" key="7">
    <source>
        <dbReference type="SAM" id="Phobius"/>
    </source>
</evidence>
<dbReference type="EMBL" id="LIAV01000410">
    <property type="protein sequence ID" value="KRO37499.1"/>
    <property type="molecule type" value="Genomic_DNA"/>
</dbReference>
<feature type="domain" description="Fatty acid hydroxylase" evidence="8">
    <location>
        <begin position="84"/>
        <end position="216"/>
    </location>
</feature>
<accession>A0A0R2PL49</accession>
<name>A0A0R2PL49_9GAMM</name>
<keyword evidence="3 7" id="KW-1133">Transmembrane helix</keyword>
<feature type="transmembrane region" description="Helical" evidence="7">
    <location>
        <begin position="305"/>
        <end position="326"/>
    </location>
</feature>
<comment type="subcellular location">
    <subcellularLocation>
        <location evidence="1">Endomembrane system</location>
        <topology evidence="1">Multi-pass membrane protein</topology>
    </subcellularLocation>
</comment>
<dbReference type="Pfam" id="PF04116">
    <property type="entry name" value="FA_hydroxylase"/>
    <property type="match status" value="1"/>
</dbReference>
<dbReference type="PANTHER" id="PTHR21624:SF1">
    <property type="entry name" value="ALKYLGLYCEROL MONOOXYGENASE"/>
    <property type="match status" value="1"/>
</dbReference>
<dbReference type="InterPro" id="IPR006694">
    <property type="entry name" value="Fatty_acid_hydroxylase"/>
</dbReference>
<dbReference type="GO" id="GO:0005506">
    <property type="term" value="F:iron ion binding"/>
    <property type="evidence" value="ECO:0007669"/>
    <property type="project" value="InterPro"/>
</dbReference>
<feature type="transmembrane region" description="Helical" evidence="7">
    <location>
        <begin position="338"/>
        <end position="360"/>
    </location>
</feature>
<evidence type="ECO:0000259" key="8">
    <source>
        <dbReference type="Pfam" id="PF04116"/>
    </source>
</evidence>
<feature type="transmembrane region" description="Helical" evidence="7">
    <location>
        <begin position="380"/>
        <end position="400"/>
    </location>
</feature>
<dbReference type="AlphaFoldDB" id="A0A0R2PL49"/>
<keyword evidence="4" id="KW-0560">Oxidoreductase</keyword>
<dbReference type="GO" id="GO:0008610">
    <property type="term" value="P:lipid biosynthetic process"/>
    <property type="evidence" value="ECO:0007669"/>
    <property type="project" value="InterPro"/>
</dbReference>
<evidence type="ECO:0000256" key="5">
    <source>
        <dbReference type="ARBA" id="ARBA00023098"/>
    </source>
</evidence>
<keyword evidence="2 7" id="KW-0812">Transmembrane</keyword>
<keyword evidence="5" id="KW-0443">Lipid metabolism</keyword>
<evidence type="ECO:0000256" key="2">
    <source>
        <dbReference type="ARBA" id="ARBA00022692"/>
    </source>
</evidence>
<evidence type="ECO:0000256" key="1">
    <source>
        <dbReference type="ARBA" id="ARBA00004127"/>
    </source>
</evidence>
<dbReference type="Proteomes" id="UP000050874">
    <property type="component" value="Unassembled WGS sequence"/>
</dbReference>
<reference evidence="10" key="1">
    <citation type="submission" date="2015-10" db="EMBL/GenBank/DDBJ databases">
        <title>Metagenome-Assembled Genomes uncover a global brackish microbiome.</title>
        <authorList>
            <person name="Hugerth L.W."/>
            <person name="Larsson J."/>
            <person name="Alneberg J."/>
            <person name="Lindh M.V."/>
            <person name="Legrand C."/>
            <person name="Pinhassi J."/>
            <person name="Andersson A."/>
        </authorList>
    </citation>
    <scope>NUCLEOTIDE SEQUENCE [LARGE SCALE GENOMIC DNA]</scope>
</reference>
<evidence type="ECO:0000256" key="4">
    <source>
        <dbReference type="ARBA" id="ARBA00023002"/>
    </source>
</evidence>
<dbReference type="GO" id="GO:0012505">
    <property type="term" value="C:endomembrane system"/>
    <property type="evidence" value="ECO:0007669"/>
    <property type="project" value="UniProtKB-SubCell"/>
</dbReference>
<evidence type="ECO:0000256" key="3">
    <source>
        <dbReference type="ARBA" id="ARBA00022989"/>
    </source>
</evidence>
<organism evidence="9 10">
    <name type="scientific">SAR86 cluster bacterium BACL1 MAG-120920-bin57</name>
    <dbReference type="NCBI Taxonomy" id="1655571"/>
    <lineage>
        <taxon>Bacteria</taxon>
        <taxon>Pseudomonadati</taxon>
        <taxon>Pseudomonadota</taxon>
        <taxon>Gammaproteobacteria</taxon>
        <taxon>SAR86 cluster</taxon>
    </lineage>
</organism>
<dbReference type="GO" id="GO:0016020">
    <property type="term" value="C:membrane"/>
    <property type="evidence" value="ECO:0007669"/>
    <property type="project" value="GOC"/>
</dbReference>
<feature type="transmembrane region" description="Helical" evidence="7">
    <location>
        <begin position="38"/>
        <end position="67"/>
    </location>
</feature>